<comment type="caution">
    <text evidence="2">The sequence shown here is derived from an EMBL/GenBank/DDBJ whole genome shotgun (WGS) entry which is preliminary data.</text>
</comment>
<keyword evidence="3" id="KW-1185">Reference proteome</keyword>
<dbReference type="EMBL" id="QLMC01000001">
    <property type="protein sequence ID" value="RAK02989.1"/>
    <property type="molecule type" value="Genomic_DNA"/>
</dbReference>
<dbReference type="Proteomes" id="UP000248790">
    <property type="component" value="Unassembled WGS sequence"/>
</dbReference>
<organism evidence="2 3">
    <name type="scientific">Larkinella arboricola</name>
    <dbReference type="NCBI Taxonomy" id="643671"/>
    <lineage>
        <taxon>Bacteria</taxon>
        <taxon>Pseudomonadati</taxon>
        <taxon>Bacteroidota</taxon>
        <taxon>Cytophagia</taxon>
        <taxon>Cytophagales</taxon>
        <taxon>Spirosomataceae</taxon>
        <taxon>Larkinella</taxon>
    </lineage>
</organism>
<name>A0A327X8H3_LARAB</name>
<reference evidence="2 3" key="1">
    <citation type="submission" date="2018-06" db="EMBL/GenBank/DDBJ databases">
        <title>Genomic Encyclopedia of Archaeal and Bacterial Type Strains, Phase II (KMG-II): from individual species to whole genera.</title>
        <authorList>
            <person name="Goeker M."/>
        </authorList>
    </citation>
    <scope>NUCLEOTIDE SEQUENCE [LARGE SCALE GENOMIC DNA]</scope>
    <source>
        <strain evidence="2 3">DSM 21851</strain>
    </source>
</reference>
<evidence type="ECO:0000256" key="1">
    <source>
        <dbReference type="SAM" id="MobiDB-lite"/>
    </source>
</evidence>
<protein>
    <submittedName>
        <fullName evidence="2">Uncharacterized protein</fullName>
    </submittedName>
</protein>
<feature type="region of interest" description="Disordered" evidence="1">
    <location>
        <begin position="110"/>
        <end position="133"/>
    </location>
</feature>
<sequence>MSAISSGAGRFISEDEASEFKGAYQQRKKEQQIPEADTVRSEFFGSDNLQQILSQPGCVGIRVYHAKRREKINGSEHLVPRVVLVGVDENGDELLELSEPVEAGMKDMPAVRSGQLADGPLCPPECNKVGKGG</sequence>
<evidence type="ECO:0000313" key="2">
    <source>
        <dbReference type="EMBL" id="RAK02989.1"/>
    </source>
</evidence>
<dbReference type="OrthoDB" id="661524at2"/>
<dbReference type="RefSeq" id="WP_111627141.1">
    <property type="nucleotide sequence ID" value="NZ_QLMC01000001.1"/>
</dbReference>
<gene>
    <name evidence="2" type="ORF">LX87_01111</name>
</gene>
<evidence type="ECO:0000313" key="3">
    <source>
        <dbReference type="Proteomes" id="UP000248790"/>
    </source>
</evidence>
<dbReference type="AlphaFoldDB" id="A0A327X8H3"/>
<accession>A0A327X8H3</accession>
<proteinExistence type="predicted"/>